<protein>
    <recommendedName>
        <fullName evidence="1">DUF659 domain-containing protein</fullName>
    </recommendedName>
</protein>
<dbReference type="PANTHER" id="PTHR32166:SF74">
    <property type="entry name" value="OS05G0256350 PROTEIN"/>
    <property type="match status" value="1"/>
</dbReference>
<sequence>MSRNVAKCLRSTKEDQDRCKKAIDDARNKKKTKHKEEQEIRVEVDIIGIEEEEEIEGLGSRKKLNFLGPMDKFASKINHESSMSASKSLHQQNINDALFKQRTYSMYRYVARLVYETGISLNDIQNNSFRALMKAVGRFGSGYKEPSRYQLNEPLLKEEESFDEAHTKELVFNYVDKCIEQVEPQNVVQVVIDNASNNMATAKMLKEKRPSIFWSSCATHTINFMHEATGADGMTQLQRSARVQKPHRTLEEEFGSEDELVEDDFEFESDEEQVLKTYGEEQEELDIYFRI</sequence>
<dbReference type="EMBL" id="VAHF01000001">
    <property type="protein sequence ID" value="TXG73413.1"/>
    <property type="molecule type" value="Genomic_DNA"/>
</dbReference>
<evidence type="ECO:0000259" key="1">
    <source>
        <dbReference type="Pfam" id="PF04937"/>
    </source>
</evidence>
<dbReference type="AlphaFoldDB" id="A0A5C7IVY4"/>
<gene>
    <name evidence="2" type="ORF">EZV62_001992</name>
</gene>
<dbReference type="Pfam" id="PF04937">
    <property type="entry name" value="DUF659"/>
    <property type="match status" value="1"/>
</dbReference>
<dbReference type="InterPro" id="IPR007021">
    <property type="entry name" value="DUF659"/>
</dbReference>
<keyword evidence="3" id="KW-1185">Reference proteome</keyword>
<name>A0A5C7IVY4_9ROSI</name>
<dbReference type="OrthoDB" id="2012664at2759"/>
<dbReference type="PANTHER" id="PTHR32166">
    <property type="entry name" value="OSJNBA0013A04.12 PROTEIN"/>
    <property type="match status" value="1"/>
</dbReference>
<reference evidence="3" key="1">
    <citation type="journal article" date="2019" name="Gigascience">
        <title>De novo genome assembly of the endangered Acer yangbiense, a plant species with extremely small populations endemic to Yunnan Province, China.</title>
        <authorList>
            <person name="Yang J."/>
            <person name="Wariss H.M."/>
            <person name="Tao L."/>
            <person name="Zhang R."/>
            <person name="Yun Q."/>
            <person name="Hollingsworth P."/>
            <person name="Dao Z."/>
            <person name="Luo G."/>
            <person name="Guo H."/>
            <person name="Ma Y."/>
            <person name="Sun W."/>
        </authorList>
    </citation>
    <scope>NUCLEOTIDE SEQUENCE [LARGE SCALE GENOMIC DNA]</scope>
    <source>
        <strain evidence="3">cv. Malutang</strain>
    </source>
</reference>
<evidence type="ECO:0000313" key="2">
    <source>
        <dbReference type="EMBL" id="TXG73413.1"/>
    </source>
</evidence>
<proteinExistence type="predicted"/>
<evidence type="ECO:0000313" key="3">
    <source>
        <dbReference type="Proteomes" id="UP000323000"/>
    </source>
</evidence>
<feature type="domain" description="DUF659" evidence="1">
    <location>
        <begin position="162"/>
        <end position="229"/>
    </location>
</feature>
<comment type="caution">
    <text evidence="2">The sequence shown here is derived from an EMBL/GenBank/DDBJ whole genome shotgun (WGS) entry which is preliminary data.</text>
</comment>
<dbReference type="Proteomes" id="UP000323000">
    <property type="component" value="Chromosome 1"/>
</dbReference>
<accession>A0A5C7IVY4</accession>
<organism evidence="2 3">
    <name type="scientific">Acer yangbiense</name>
    <dbReference type="NCBI Taxonomy" id="1000413"/>
    <lineage>
        <taxon>Eukaryota</taxon>
        <taxon>Viridiplantae</taxon>
        <taxon>Streptophyta</taxon>
        <taxon>Embryophyta</taxon>
        <taxon>Tracheophyta</taxon>
        <taxon>Spermatophyta</taxon>
        <taxon>Magnoliopsida</taxon>
        <taxon>eudicotyledons</taxon>
        <taxon>Gunneridae</taxon>
        <taxon>Pentapetalae</taxon>
        <taxon>rosids</taxon>
        <taxon>malvids</taxon>
        <taxon>Sapindales</taxon>
        <taxon>Sapindaceae</taxon>
        <taxon>Hippocastanoideae</taxon>
        <taxon>Acereae</taxon>
        <taxon>Acer</taxon>
    </lineage>
</organism>